<dbReference type="PROSITE" id="PS51194">
    <property type="entry name" value="HELICASE_CTER"/>
    <property type="match status" value="1"/>
</dbReference>
<name>A0ABV1E983_9FIRM</name>
<dbReference type="SMART" id="SM00490">
    <property type="entry name" value="HELICc"/>
    <property type="match status" value="1"/>
</dbReference>
<keyword evidence="5" id="KW-0378">Hydrolase</keyword>
<protein>
    <submittedName>
        <fullName evidence="5">Helicase-related protein</fullName>
    </submittedName>
</protein>
<evidence type="ECO:0000313" key="5">
    <source>
        <dbReference type="EMBL" id="MEQ2443874.1"/>
    </source>
</evidence>
<dbReference type="SUPFAM" id="SSF52540">
    <property type="entry name" value="P-loop containing nucleoside triphosphate hydrolases"/>
    <property type="match status" value="1"/>
</dbReference>
<keyword evidence="1" id="KW-0547">Nucleotide-binding</keyword>
<proteinExistence type="predicted"/>
<dbReference type="Proteomes" id="UP001464378">
    <property type="component" value="Unassembled WGS sequence"/>
</dbReference>
<dbReference type="Pfam" id="PF00271">
    <property type="entry name" value="Helicase_C"/>
    <property type="match status" value="1"/>
</dbReference>
<accession>A0ABV1E983</accession>
<dbReference type="Gene3D" id="3.40.50.300">
    <property type="entry name" value="P-loop containing nucleotide triphosphate hydrolases"/>
    <property type="match status" value="2"/>
</dbReference>
<dbReference type="EMBL" id="JBBMFK010000015">
    <property type="protein sequence ID" value="MEQ2443874.1"/>
    <property type="molecule type" value="Genomic_DNA"/>
</dbReference>
<dbReference type="InterPro" id="IPR011545">
    <property type="entry name" value="DEAD/DEAH_box_helicase_dom"/>
</dbReference>
<evidence type="ECO:0000313" key="6">
    <source>
        <dbReference type="Proteomes" id="UP001464378"/>
    </source>
</evidence>
<dbReference type="RefSeq" id="WP_349231927.1">
    <property type="nucleotide sequence ID" value="NZ_JBBMFK010000015.1"/>
</dbReference>
<reference evidence="5 6" key="1">
    <citation type="submission" date="2024-03" db="EMBL/GenBank/DDBJ databases">
        <title>Human intestinal bacterial collection.</title>
        <authorList>
            <person name="Pauvert C."/>
            <person name="Hitch T.C.A."/>
            <person name="Clavel T."/>
        </authorList>
    </citation>
    <scope>NUCLEOTIDE SEQUENCE [LARGE SCALE GENOMIC DNA]</scope>
    <source>
        <strain evidence="5 6">CLA-AP-H29</strain>
    </source>
</reference>
<dbReference type="PANTHER" id="PTHR13710">
    <property type="entry name" value="DNA HELICASE RECQ FAMILY MEMBER"/>
    <property type="match status" value="1"/>
</dbReference>
<evidence type="ECO:0000259" key="3">
    <source>
        <dbReference type="PROSITE" id="PS51192"/>
    </source>
</evidence>
<organism evidence="5 6">
    <name type="scientific">Pseudoflavonifractor intestinihominis</name>
    <dbReference type="NCBI Taxonomy" id="3133171"/>
    <lineage>
        <taxon>Bacteria</taxon>
        <taxon>Bacillati</taxon>
        <taxon>Bacillota</taxon>
        <taxon>Clostridia</taxon>
        <taxon>Eubacteriales</taxon>
        <taxon>Oscillospiraceae</taxon>
        <taxon>Pseudoflavonifractor</taxon>
    </lineage>
</organism>
<comment type="caution">
    <text evidence="5">The sequence shown here is derived from an EMBL/GenBank/DDBJ whole genome shotgun (WGS) entry which is preliminary data.</text>
</comment>
<evidence type="ECO:0000256" key="2">
    <source>
        <dbReference type="ARBA" id="ARBA00022840"/>
    </source>
</evidence>
<dbReference type="GO" id="GO:0004386">
    <property type="term" value="F:helicase activity"/>
    <property type="evidence" value="ECO:0007669"/>
    <property type="project" value="UniProtKB-KW"/>
</dbReference>
<dbReference type="InterPro" id="IPR027417">
    <property type="entry name" value="P-loop_NTPase"/>
</dbReference>
<dbReference type="Pfam" id="PF00270">
    <property type="entry name" value="DEAD"/>
    <property type="match status" value="1"/>
</dbReference>
<keyword evidence="6" id="KW-1185">Reference proteome</keyword>
<evidence type="ECO:0000256" key="1">
    <source>
        <dbReference type="ARBA" id="ARBA00022741"/>
    </source>
</evidence>
<gene>
    <name evidence="5" type="ORF">WMO64_10415</name>
</gene>
<keyword evidence="2" id="KW-0067">ATP-binding</keyword>
<feature type="domain" description="Helicase ATP-binding" evidence="3">
    <location>
        <begin position="316"/>
        <end position="494"/>
    </location>
</feature>
<keyword evidence="5" id="KW-0347">Helicase</keyword>
<evidence type="ECO:0000259" key="4">
    <source>
        <dbReference type="PROSITE" id="PS51194"/>
    </source>
</evidence>
<dbReference type="InterPro" id="IPR001650">
    <property type="entry name" value="Helicase_C-like"/>
</dbReference>
<dbReference type="CDD" id="cd17920">
    <property type="entry name" value="DEXHc_RecQ"/>
    <property type="match status" value="1"/>
</dbReference>
<feature type="domain" description="Helicase C-terminal" evidence="4">
    <location>
        <begin position="533"/>
        <end position="680"/>
    </location>
</feature>
<dbReference type="PROSITE" id="PS51192">
    <property type="entry name" value="HELICASE_ATP_BIND_1"/>
    <property type="match status" value="1"/>
</dbReference>
<dbReference type="InterPro" id="IPR014001">
    <property type="entry name" value="Helicase_ATP-bd"/>
</dbReference>
<dbReference type="PANTHER" id="PTHR13710:SF120">
    <property type="entry name" value="BIFUNCTIONAL 3'-5' EXONUCLEASE_ATP-DEPENDENT HELICASE WRN"/>
    <property type="match status" value="1"/>
</dbReference>
<sequence length="720" mass="82242">MSPFDKLFQAQVDKLLSANNKRRAFFFRGFLPKQIEFLIRHKTSLYMNEDFIEDDCLQIQKIEANKRALVKQLALAEDSVVGFYEELVAISSAVKDVSLVFDGEIVIIDNPLFESNVPSPLSLEQAVALFEYMQTDGKTENDTLEVLNRYYHEVNFLDAEHVLVALANVHEDTHYLRLPLFDNKDLTEMAMINQPADEILEGSSEDWLYRFSVMSGAANEIVYVVDSVCPHNLEKGLFTVLAALSIPHSIRRVDTRIPEMEYDDSQFEKYLRRYWGPQAKFRELKFYKQPSVSKEITIISQGALVSEIIDQCEAARDEDCTYRDIFITAPTGAGKSLLFQLPALYMAEKYGLITIVVTPLVALMHDQVAQLERERGVKNATFLNSKITFEERQQRIQEIHDGKKSIIYLAPELLLASGLQPIVGERSVGLLVIDEVHTVTSWGRDFRPDYCFLGDFLKTIKRTGQRFPLLCLTATAVYSGPDDVVNDTIAELDLHNPILHLGNVKRDNINFEIKPGVQDGSGKRVETVKQELIIERLIKYVSKGEKTLVYCPYRSQVDSIYGALPTEYKIKIRRYHSKIHDAERKITERDYRDGKAIALICTKAFGMGIDVKDIKHIIHFAPSGNLSDYVQEVGRAARDNSIVGLAHMDFFSSDMRYVKSLNGISEMKQYQLREMLKKLYSIYSVKNHRNLLVAPDSFAYLFEDSDLENRTKSCVCQTKM</sequence>
<dbReference type="SMART" id="SM00487">
    <property type="entry name" value="DEXDc"/>
    <property type="match status" value="1"/>
</dbReference>